<dbReference type="AlphaFoldDB" id="A0A8H3WGR2"/>
<dbReference type="OrthoDB" id="2963168at2759"/>
<accession>A0A8H3WGR2</accession>
<comment type="caution">
    <text evidence="3">The sequence shown here is derived from an EMBL/GenBank/DDBJ whole genome shotgun (WGS) entry which is preliminary data.</text>
</comment>
<proteinExistence type="predicted"/>
<keyword evidence="4" id="KW-1185">Reference proteome</keyword>
<keyword evidence="2" id="KW-0067">ATP-binding</keyword>
<dbReference type="PANTHER" id="PTHR14187:SF5">
    <property type="entry name" value="HEAT SHOCK 70 KDA PROTEIN 12A"/>
    <property type="match status" value="1"/>
</dbReference>
<evidence type="ECO:0000256" key="2">
    <source>
        <dbReference type="ARBA" id="ARBA00022840"/>
    </source>
</evidence>
<protein>
    <submittedName>
        <fullName evidence="3">Hsp70 family chaperone</fullName>
    </submittedName>
</protein>
<dbReference type="InterPro" id="IPR043129">
    <property type="entry name" value="ATPase_NBD"/>
</dbReference>
<dbReference type="GO" id="GO:0005524">
    <property type="term" value="F:ATP binding"/>
    <property type="evidence" value="ECO:0007669"/>
    <property type="project" value="UniProtKB-KW"/>
</dbReference>
<evidence type="ECO:0000256" key="1">
    <source>
        <dbReference type="ARBA" id="ARBA00022741"/>
    </source>
</evidence>
<organism evidence="3 4">
    <name type="scientific">Colletotrichum asianum</name>
    <dbReference type="NCBI Taxonomy" id="702518"/>
    <lineage>
        <taxon>Eukaryota</taxon>
        <taxon>Fungi</taxon>
        <taxon>Dikarya</taxon>
        <taxon>Ascomycota</taxon>
        <taxon>Pezizomycotina</taxon>
        <taxon>Sordariomycetes</taxon>
        <taxon>Hypocreomycetidae</taxon>
        <taxon>Glomerellales</taxon>
        <taxon>Glomerellaceae</taxon>
        <taxon>Colletotrichum</taxon>
        <taxon>Colletotrichum gloeosporioides species complex</taxon>
    </lineage>
</organism>
<dbReference type="InterPro" id="IPR013126">
    <property type="entry name" value="Hsp_70_fam"/>
</dbReference>
<evidence type="ECO:0000313" key="3">
    <source>
        <dbReference type="EMBL" id="KAF0324302.1"/>
    </source>
</evidence>
<dbReference type="Gene3D" id="3.30.420.40">
    <property type="match status" value="2"/>
</dbReference>
<name>A0A8H3WGR2_9PEZI</name>
<dbReference type="CDD" id="cd10170">
    <property type="entry name" value="ASKHA_NBD_HSP70"/>
    <property type="match status" value="1"/>
</dbReference>
<dbReference type="GO" id="GO:0140662">
    <property type="term" value="F:ATP-dependent protein folding chaperone"/>
    <property type="evidence" value="ECO:0007669"/>
    <property type="project" value="InterPro"/>
</dbReference>
<dbReference type="Pfam" id="PF00012">
    <property type="entry name" value="HSP70"/>
    <property type="match status" value="1"/>
</dbReference>
<dbReference type="Proteomes" id="UP000434172">
    <property type="component" value="Unassembled WGS sequence"/>
</dbReference>
<dbReference type="Gene3D" id="3.90.640.10">
    <property type="entry name" value="Actin, Chain A, domain 4"/>
    <property type="match status" value="1"/>
</dbReference>
<dbReference type="EMBL" id="WOWK01000045">
    <property type="protein sequence ID" value="KAF0324302.1"/>
    <property type="molecule type" value="Genomic_DNA"/>
</dbReference>
<dbReference type="SUPFAM" id="SSF53067">
    <property type="entry name" value="Actin-like ATPase domain"/>
    <property type="match status" value="2"/>
</dbReference>
<dbReference type="PANTHER" id="PTHR14187">
    <property type="entry name" value="ALPHA KINASE/ELONGATION FACTOR 2 KINASE"/>
    <property type="match status" value="1"/>
</dbReference>
<gene>
    <name evidence="3" type="ORF">GQ607_008476</name>
</gene>
<sequence length="597" mass="66591">MVNGSSDDDDHVLIVGIDFGTTFSGASFAYSGEPSDIQVISRWESKLNLNSDKEKAPSAILFPGKRGTVSWGYGIPPNAKQEPMRWFKLLLVDEKDLPSKVKDSQQIAAVRKMVEDENKDPVEVISAYLTRFWDHAIECIIASHGQDLVDMCRSQVVITLPAIWPDYAKARMRRAVQGAGMLKERPAGDTTLSFISEPEAAALATVRDLSKRPNISVGDHIIVCDAGGGTVDLISYEILSMEPFVVREAVEGDGDLCGGVFLDEAFIELIKAKVTPEAWANVPKNEAKKLLNDDWENGIKTGFHGQDDDFSFGLPSECRVPGTSQRGVKRKKNLILSREDLLTVFDPVIDQTAELVQKQIGAVLKKTDKKPKKIILVGGFGRCIYLRTRLQDIIGREIEILQGSGNKPWSAISRGAVISGLTVRNLAPDLSVGITSRISRRSYGMRHSTPFKFGVHDPKDKYWCTNEHNWKARNQMKWFLEQGTDVSIADPVSKDFYRLLEMPPKEVSQTIYATSAWPVPATFNQDIDELCTITWTKKIDFKSLKRYTSPTCRVFRRLEFNIEMTCSGNSVDFAVFHDGNQVGAQNVSVIFKTEDDD</sequence>
<reference evidence="3 4" key="1">
    <citation type="submission" date="2019-12" db="EMBL/GenBank/DDBJ databases">
        <title>A genome sequence resource for the geographically widespread anthracnose pathogen Colletotrichum asianum.</title>
        <authorList>
            <person name="Meng Y."/>
        </authorList>
    </citation>
    <scope>NUCLEOTIDE SEQUENCE [LARGE SCALE GENOMIC DNA]</scope>
    <source>
        <strain evidence="3 4">ICMP 18580</strain>
    </source>
</reference>
<keyword evidence="1" id="KW-0547">Nucleotide-binding</keyword>
<evidence type="ECO:0000313" key="4">
    <source>
        <dbReference type="Proteomes" id="UP000434172"/>
    </source>
</evidence>